<dbReference type="EMBL" id="MCGO01000001">
    <property type="protein sequence ID" value="ORY53792.1"/>
    <property type="molecule type" value="Genomic_DNA"/>
</dbReference>
<dbReference type="InterPro" id="IPR037525">
    <property type="entry name" value="Velvet_dom"/>
</dbReference>
<dbReference type="OrthoDB" id="5599552at2759"/>
<dbReference type="PROSITE" id="PS51821">
    <property type="entry name" value="VELVET"/>
    <property type="match status" value="1"/>
</dbReference>
<dbReference type="STRING" id="329046.A0A1Y2D3D8"/>
<feature type="domain" description="Velvet" evidence="6">
    <location>
        <begin position="31"/>
        <end position="233"/>
    </location>
</feature>
<proteinExistence type="predicted"/>
<keyword evidence="3" id="KW-0804">Transcription</keyword>
<evidence type="ECO:0000259" key="6">
    <source>
        <dbReference type="PROSITE" id="PS51821"/>
    </source>
</evidence>
<evidence type="ECO:0000256" key="5">
    <source>
        <dbReference type="SAM" id="MobiDB-lite"/>
    </source>
</evidence>
<evidence type="ECO:0000256" key="4">
    <source>
        <dbReference type="ARBA" id="ARBA00023242"/>
    </source>
</evidence>
<reference evidence="7 8" key="1">
    <citation type="submission" date="2016-07" db="EMBL/GenBank/DDBJ databases">
        <title>Pervasive Adenine N6-methylation of Active Genes in Fungi.</title>
        <authorList>
            <consortium name="DOE Joint Genome Institute"/>
            <person name="Mondo S.J."/>
            <person name="Dannebaum R.O."/>
            <person name="Kuo R.C."/>
            <person name="Labutti K."/>
            <person name="Haridas S."/>
            <person name="Kuo A."/>
            <person name="Salamov A."/>
            <person name="Ahrendt S.R."/>
            <person name="Lipzen A."/>
            <person name="Sullivan W."/>
            <person name="Andreopoulos W.B."/>
            <person name="Clum A."/>
            <person name="Lindquist E."/>
            <person name="Daum C."/>
            <person name="Ramamoorthy G.K."/>
            <person name="Gryganskyi A."/>
            <person name="Culley D."/>
            <person name="Magnuson J.K."/>
            <person name="James T.Y."/>
            <person name="O'Malley M.A."/>
            <person name="Stajich J.E."/>
            <person name="Spatafora J.W."/>
            <person name="Visel A."/>
            <person name="Grigoriev I.V."/>
        </authorList>
    </citation>
    <scope>NUCLEOTIDE SEQUENCE [LARGE SCALE GENOMIC DNA]</scope>
    <source>
        <strain evidence="7 8">JEL800</strain>
    </source>
</reference>
<dbReference type="Proteomes" id="UP000193642">
    <property type="component" value="Unassembled WGS sequence"/>
</dbReference>
<dbReference type="AlphaFoldDB" id="A0A1Y2D3D8"/>
<dbReference type="PANTHER" id="PTHR33572">
    <property type="entry name" value="SPORE DEVELOPMENT REGULATOR VOSA"/>
    <property type="match status" value="1"/>
</dbReference>
<protein>
    <recommendedName>
        <fullName evidence="6">Velvet domain-containing protein</fullName>
    </recommendedName>
</protein>
<comment type="subcellular location">
    <subcellularLocation>
        <location evidence="1">Nucleus</location>
    </subcellularLocation>
</comment>
<keyword evidence="2" id="KW-0805">Transcription regulation</keyword>
<organism evidence="7 8">
    <name type="scientific">Rhizoclosmatium globosum</name>
    <dbReference type="NCBI Taxonomy" id="329046"/>
    <lineage>
        <taxon>Eukaryota</taxon>
        <taxon>Fungi</taxon>
        <taxon>Fungi incertae sedis</taxon>
        <taxon>Chytridiomycota</taxon>
        <taxon>Chytridiomycota incertae sedis</taxon>
        <taxon>Chytridiomycetes</taxon>
        <taxon>Chytridiales</taxon>
        <taxon>Chytriomycetaceae</taxon>
        <taxon>Rhizoclosmatium</taxon>
    </lineage>
</organism>
<feature type="region of interest" description="Disordered" evidence="5">
    <location>
        <begin position="1"/>
        <end position="34"/>
    </location>
</feature>
<keyword evidence="8" id="KW-1185">Reference proteome</keyword>
<dbReference type="InterPro" id="IPR038491">
    <property type="entry name" value="Velvet_dom_sf"/>
</dbReference>
<dbReference type="Gene3D" id="2.60.40.3960">
    <property type="entry name" value="Velvet domain"/>
    <property type="match status" value="1"/>
</dbReference>
<gene>
    <name evidence="7" type="ORF">BCR33DRAFT_693220</name>
</gene>
<accession>A0A1Y2D3D8</accession>
<comment type="caution">
    <text evidence="7">The sequence shown here is derived from an EMBL/GenBank/DDBJ whole genome shotgun (WGS) entry which is preliminary data.</text>
</comment>
<dbReference type="Pfam" id="PF11754">
    <property type="entry name" value="Velvet"/>
    <property type="match status" value="1"/>
</dbReference>
<evidence type="ECO:0000313" key="7">
    <source>
        <dbReference type="EMBL" id="ORY53792.1"/>
    </source>
</evidence>
<dbReference type="InterPro" id="IPR021740">
    <property type="entry name" value="Velvet"/>
</dbReference>
<evidence type="ECO:0000256" key="2">
    <source>
        <dbReference type="ARBA" id="ARBA00023015"/>
    </source>
</evidence>
<evidence type="ECO:0000256" key="3">
    <source>
        <dbReference type="ARBA" id="ARBA00023163"/>
    </source>
</evidence>
<evidence type="ECO:0000256" key="1">
    <source>
        <dbReference type="ARBA" id="ARBA00004123"/>
    </source>
</evidence>
<dbReference type="GO" id="GO:0005634">
    <property type="term" value="C:nucleus"/>
    <property type="evidence" value="ECO:0007669"/>
    <property type="project" value="UniProtKB-SubCell"/>
</dbReference>
<keyword evidence="4" id="KW-0539">Nucleus</keyword>
<dbReference type="PANTHER" id="PTHR33572:SF3">
    <property type="entry name" value="VELVET COMPLEX SUBUNIT B"/>
    <property type="match status" value="1"/>
</dbReference>
<sequence length="239" mass="26739">MSQPLRRSRVPSEASEFSTDHANQPAPPANPQAPQISLEIVQNPIRTRVCGFSIHDRRPIMPPPIIKVHGIDDADAASYVMFASLWSTDGDFNLSLSQKSGPSHMYKPYEPTEEDEDLLEGQKPPLYRVVVTDSYSKSMILMGPLIAVSRNLLDLERKPGTFFVYNDLSVRSSGHYRLKFELFKLSTGGKEAPAAIVFSDIFQVFSPKDYPAVPDTTELSRCFARQGVDIRMKYALDSL</sequence>
<evidence type="ECO:0000313" key="8">
    <source>
        <dbReference type="Proteomes" id="UP000193642"/>
    </source>
</evidence>
<name>A0A1Y2D3D8_9FUNG</name>